<protein>
    <recommendedName>
        <fullName evidence="2">Pyridoxal phosphate homeostasis protein</fullName>
        <shortName evidence="2">PLP homeostasis protein</shortName>
    </recommendedName>
</protein>
<evidence type="ECO:0000256" key="4">
    <source>
        <dbReference type="RuleBase" id="RU004514"/>
    </source>
</evidence>
<keyword evidence="7" id="KW-1185">Reference proteome</keyword>
<name>A0A5C5UQA8_9CORY</name>
<dbReference type="SUPFAM" id="SSF51419">
    <property type="entry name" value="PLP-binding barrel"/>
    <property type="match status" value="1"/>
</dbReference>
<dbReference type="InterPro" id="IPR001608">
    <property type="entry name" value="Ala_racemase_N"/>
</dbReference>
<dbReference type="PANTHER" id="PTHR10146:SF14">
    <property type="entry name" value="PYRIDOXAL PHOSPHATE HOMEOSTASIS PROTEIN"/>
    <property type="match status" value="1"/>
</dbReference>
<dbReference type="Proteomes" id="UP000320791">
    <property type="component" value="Unassembled WGS sequence"/>
</dbReference>
<evidence type="ECO:0000256" key="1">
    <source>
        <dbReference type="ARBA" id="ARBA00022898"/>
    </source>
</evidence>
<comment type="caution">
    <text evidence="6">The sequence shown here is derived from an EMBL/GenBank/DDBJ whole genome shotgun (WGS) entry which is preliminary data.</text>
</comment>
<evidence type="ECO:0000259" key="5">
    <source>
        <dbReference type="Pfam" id="PF01168"/>
    </source>
</evidence>
<dbReference type="InterPro" id="IPR011078">
    <property type="entry name" value="PyrdxlP_homeostasis"/>
</dbReference>
<comment type="cofactor">
    <cofactor evidence="3">
        <name>pyridoxal 5'-phosphate</name>
        <dbReference type="ChEBI" id="CHEBI:597326"/>
    </cofactor>
</comment>
<dbReference type="PANTHER" id="PTHR10146">
    <property type="entry name" value="PROLINE SYNTHETASE CO-TRANSCRIBED BACTERIAL HOMOLOG PROTEIN"/>
    <property type="match status" value="1"/>
</dbReference>
<reference evidence="6 7" key="1">
    <citation type="submission" date="2019-08" db="EMBL/GenBank/DDBJ databases">
        <authorList>
            <person name="Lei W."/>
        </authorList>
    </citation>
    <scope>NUCLEOTIDE SEQUENCE [LARGE SCALE GENOMIC DNA]</scope>
    <source>
        <strain evidence="6 7">CCUG 58627</strain>
    </source>
</reference>
<gene>
    <name evidence="6" type="ORF">FRX94_01975</name>
</gene>
<feature type="modified residue" description="N6-(pyridoxal phosphate)lysine" evidence="2 3">
    <location>
        <position position="39"/>
    </location>
</feature>
<comment type="function">
    <text evidence="2">Pyridoxal 5'-phosphate (PLP)-binding protein, which is involved in PLP homeostasis.</text>
</comment>
<dbReference type="AlphaFoldDB" id="A0A5C5UQA8"/>
<dbReference type="InterPro" id="IPR029066">
    <property type="entry name" value="PLP-binding_barrel"/>
</dbReference>
<evidence type="ECO:0000313" key="6">
    <source>
        <dbReference type="EMBL" id="TWT28681.1"/>
    </source>
</evidence>
<proteinExistence type="inferred from homology"/>
<dbReference type="EMBL" id="VOHM01000003">
    <property type="protein sequence ID" value="TWT28681.1"/>
    <property type="molecule type" value="Genomic_DNA"/>
</dbReference>
<dbReference type="Gene3D" id="3.20.20.10">
    <property type="entry name" value="Alanine racemase"/>
    <property type="match status" value="1"/>
</dbReference>
<feature type="domain" description="Alanine racemase N-terminal" evidence="5">
    <location>
        <begin position="31"/>
        <end position="226"/>
    </location>
</feature>
<dbReference type="OrthoDB" id="9804072at2"/>
<dbReference type="PIRSF" id="PIRSF004848">
    <property type="entry name" value="YBL036c_PLPDEIII"/>
    <property type="match status" value="1"/>
</dbReference>
<evidence type="ECO:0000256" key="2">
    <source>
        <dbReference type="HAMAP-Rule" id="MF_02087"/>
    </source>
</evidence>
<evidence type="ECO:0000313" key="7">
    <source>
        <dbReference type="Proteomes" id="UP000320791"/>
    </source>
</evidence>
<comment type="similarity">
    <text evidence="2 4">Belongs to the pyridoxal phosphate-binding protein YggS/PROSC family.</text>
</comment>
<dbReference type="NCBIfam" id="TIGR00044">
    <property type="entry name" value="YggS family pyridoxal phosphate-dependent enzyme"/>
    <property type="match status" value="1"/>
</dbReference>
<organism evidence="6 7">
    <name type="scientific">Corynebacterium canis</name>
    <dbReference type="NCBI Taxonomy" id="679663"/>
    <lineage>
        <taxon>Bacteria</taxon>
        <taxon>Bacillati</taxon>
        <taxon>Actinomycetota</taxon>
        <taxon>Actinomycetes</taxon>
        <taxon>Mycobacteriales</taxon>
        <taxon>Corynebacteriaceae</taxon>
        <taxon>Corynebacterium</taxon>
    </lineage>
</organism>
<dbReference type="PROSITE" id="PS01211">
    <property type="entry name" value="UPF0001"/>
    <property type="match status" value="1"/>
</dbReference>
<dbReference type="GO" id="GO:0030170">
    <property type="term" value="F:pyridoxal phosphate binding"/>
    <property type="evidence" value="ECO:0007669"/>
    <property type="project" value="UniProtKB-UniRule"/>
</dbReference>
<sequence>MTRRDDLVANLTLVRDRIARAAAAAGRDAEEIQLLPVTKFRPIEDIELLFELGFREVGENRDQEAREKAAALPGMNFHMIGQVQTKKANSVARWAHTVQSVDSLKLAQALNKGAGLALETSKREGRLRCMVQMSIDGDPGRGGAVEAAVEPLAEWIAEAEFLEFVGLMCVLPVGDHMFDSAQRMFAKLCACYGDSLDFSAGMSQDLEQAIFAGSTIVRVGTGIMGPRDLP</sequence>
<dbReference type="HAMAP" id="MF_02087">
    <property type="entry name" value="PLP_homeostasis"/>
    <property type="match status" value="1"/>
</dbReference>
<evidence type="ECO:0000256" key="3">
    <source>
        <dbReference type="PIRSR" id="PIRSR004848-1"/>
    </source>
</evidence>
<keyword evidence="1 2" id="KW-0663">Pyridoxal phosphate</keyword>
<dbReference type="RefSeq" id="WP_146323442.1">
    <property type="nucleotide sequence ID" value="NZ_BAABLR010000027.1"/>
</dbReference>
<dbReference type="Pfam" id="PF01168">
    <property type="entry name" value="Ala_racemase_N"/>
    <property type="match status" value="1"/>
</dbReference>
<accession>A0A5C5UQA8</accession>